<dbReference type="EMBL" id="GDKF01003324">
    <property type="protein sequence ID" value="JAT75298.1"/>
    <property type="molecule type" value="Transcribed_RNA"/>
</dbReference>
<evidence type="ECO:0000259" key="2">
    <source>
        <dbReference type="PROSITE" id="PS50213"/>
    </source>
</evidence>
<dbReference type="SMART" id="SM00554">
    <property type="entry name" value="FAS1"/>
    <property type="match status" value="1"/>
</dbReference>
<dbReference type="SUPFAM" id="SSF82153">
    <property type="entry name" value="FAS1 domain"/>
    <property type="match status" value="1"/>
</dbReference>
<proteinExistence type="predicted"/>
<protein>
    <recommendedName>
        <fullName evidence="2">FAS1 domain-containing protein</fullName>
    </recommendedName>
</protein>
<dbReference type="Gene3D" id="2.30.180.10">
    <property type="entry name" value="FAS1 domain"/>
    <property type="match status" value="1"/>
</dbReference>
<reference evidence="3" key="1">
    <citation type="submission" date="2015-08" db="EMBL/GenBank/DDBJ databases">
        <authorList>
            <person name="Babu N.S."/>
            <person name="Beckwith C.J."/>
            <person name="Beseler K.G."/>
            <person name="Brison A."/>
            <person name="Carone J.V."/>
            <person name="Caskin T.P."/>
            <person name="Diamond M."/>
            <person name="Durham M.E."/>
            <person name="Foxe J.M."/>
            <person name="Go M."/>
            <person name="Henderson B.A."/>
            <person name="Jones I.B."/>
            <person name="McGettigan J.A."/>
            <person name="Micheletti S.J."/>
            <person name="Nasrallah M.E."/>
            <person name="Ortiz D."/>
            <person name="Piller C.R."/>
            <person name="Privatt S.R."/>
            <person name="Schneider S.L."/>
            <person name="Sharp S."/>
            <person name="Smith T.C."/>
            <person name="Stanton J.D."/>
            <person name="Ullery H.E."/>
            <person name="Wilson R.J."/>
            <person name="Serrano M.G."/>
            <person name="Buck G."/>
            <person name="Lee V."/>
            <person name="Wang Y."/>
            <person name="Carvalho R."/>
            <person name="Voegtly L."/>
            <person name="Shi R."/>
            <person name="Duckworth R."/>
            <person name="Johnson A."/>
            <person name="Loviza R."/>
            <person name="Walstead R."/>
            <person name="Shah Z."/>
            <person name="Kiflezghi M."/>
            <person name="Wade K."/>
            <person name="Ball S.L."/>
            <person name="Bradley K.W."/>
            <person name="Asai D.J."/>
            <person name="Bowman C.A."/>
            <person name="Russell D.A."/>
            <person name="Pope W.H."/>
            <person name="Jacobs-Sera D."/>
            <person name="Hendrix R.W."/>
            <person name="Hatfull G.F."/>
        </authorList>
    </citation>
    <scope>NUCLEOTIDE SEQUENCE</scope>
</reference>
<dbReference type="AlphaFoldDB" id="A0A1D2A820"/>
<gene>
    <name evidence="3" type="ORF">g.35138</name>
</gene>
<dbReference type="InterPro" id="IPR000782">
    <property type="entry name" value="FAS1_domain"/>
</dbReference>
<accession>A0A1D2A820</accession>
<sequence length="183" mass="19119">MGFQGRSATAVLCLSILLVGSIQACVVEQLQNLSGLLVVSQALQAAELAGALETPTTSVTLLAPSDVAFQKFLLEADLTPSELFNNTELLTTLLSAHTLPGLIPGSDLVTGATWESLEPGVNVTAQIPAYPNVVASGSYLTSGYGPPARIIAVHNPSDCESIIYVLDQVLLSPTLTTELSIRE</sequence>
<feature type="signal peptide" evidence="1">
    <location>
        <begin position="1"/>
        <end position="24"/>
    </location>
</feature>
<organism evidence="3">
    <name type="scientific">Auxenochlorella protothecoides</name>
    <name type="common">Green microalga</name>
    <name type="synonym">Chlorella protothecoides</name>
    <dbReference type="NCBI Taxonomy" id="3075"/>
    <lineage>
        <taxon>Eukaryota</taxon>
        <taxon>Viridiplantae</taxon>
        <taxon>Chlorophyta</taxon>
        <taxon>core chlorophytes</taxon>
        <taxon>Trebouxiophyceae</taxon>
        <taxon>Chlorellales</taxon>
        <taxon>Chlorellaceae</taxon>
        <taxon>Auxenochlorella</taxon>
    </lineage>
</organism>
<dbReference type="Pfam" id="PF02469">
    <property type="entry name" value="Fasciclin"/>
    <property type="match status" value="1"/>
</dbReference>
<feature type="chain" id="PRO_5008901431" description="FAS1 domain-containing protein" evidence="1">
    <location>
        <begin position="25"/>
        <end position="183"/>
    </location>
</feature>
<dbReference type="InterPro" id="IPR036378">
    <property type="entry name" value="FAS1_dom_sf"/>
</dbReference>
<dbReference type="PROSITE" id="PS50213">
    <property type="entry name" value="FAS1"/>
    <property type="match status" value="1"/>
</dbReference>
<evidence type="ECO:0000313" key="3">
    <source>
        <dbReference type="EMBL" id="JAT75298.1"/>
    </source>
</evidence>
<keyword evidence="1" id="KW-0732">Signal</keyword>
<name>A0A1D2A820_AUXPR</name>
<dbReference type="PROSITE" id="PS51257">
    <property type="entry name" value="PROKAR_LIPOPROTEIN"/>
    <property type="match status" value="1"/>
</dbReference>
<evidence type="ECO:0000256" key="1">
    <source>
        <dbReference type="SAM" id="SignalP"/>
    </source>
</evidence>
<feature type="domain" description="FAS1" evidence="2">
    <location>
        <begin position="23"/>
        <end position="170"/>
    </location>
</feature>